<dbReference type="PANTHER" id="PTHR33841:SF1">
    <property type="entry name" value="DNA METHYLTRANSFERASE A"/>
    <property type="match status" value="1"/>
</dbReference>
<protein>
    <recommendedName>
        <fullName evidence="2">site-specific DNA-methyltransferase (adenine-specific)</fullName>
        <ecNumber evidence="2">2.1.1.72</ecNumber>
    </recommendedName>
</protein>
<evidence type="ECO:0000256" key="5">
    <source>
        <dbReference type="ARBA" id="ARBA00022691"/>
    </source>
</evidence>
<dbReference type="Pfam" id="PF07669">
    <property type="entry name" value="Eco57I"/>
    <property type="match status" value="1"/>
</dbReference>
<evidence type="ECO:0000256" key="7">
    <source>
        <dbReference type="SAM" id="Coils"/>
    </source>
</evidence>
<evidence type="ECO:0000259" key="8">
    <source>
        <dbReference type="Pfam" id="PF02384"/>
    </source>
</evidence>
<dbReference type="EC" id="2.1.1.72" evidence="2"/>
<comment type="catalytic activity">
    <reaction evidence="6">
        <text>a 2'-deoxyadenosine in DNA + S-adenosyl-L-methionine = an N(6)-methyl-2'-deoxyadenosine in DNA + S-adenosyl-L-homocysteine + H(+)</text>
        <dbReference type="Rhea" id="RHEA:15197"/>
        <dbReference type="Rhea" id="RHEA-COMP:12418"/>
        <dbReference type="Rhea" id="RHEA-COMP:12419"/>
        <dbReference type="ChEBI" id="CHEBI:15378"/>
        <dbReference type="ChEBI" id="CHEBI:57856"/>
        <dbReference type="ChEBI" id="CHEBI:59789"/>
        <dbReference type="ChEBI" id="CHEBI:90615"/>
        <dbReference type="ChEBI" id="CHEBI:90616"/>
        <dbReference type="EC" id="2.1.1.72"/>
    </reaction>
</comment>
<reference evidence="11" key="1">
    <citation type="submission" date="2017-09" db="EMBL/GenBank/DDBJ databases">
        <authorList>
            <person name="Varghese N."/>
            <person name="Submissions S."/>
        </authorList>
    </citation>
    <scope>NUCLEOTIDE SEQUENCE [LARGE SCALE GENOMIC DNA]</scope>
    <source>
        <strain evidence="11">DSM 2913</strain>
    </source>
</reference>
<organism evidence="10 11">
    <name type="scientific">Hydrogenobacter hydrogenophilus</name>
    <dbReference type="NCBI Taxonomy" id="35835"/>
    <lineage>
        <taxon>Bacteria</taxon>
        <taxon>Pseudomonadati</taxon>
        <taxon>Aquificota</taxon>
        <taxon>Aquificia</taxon>
        <taxon>Aquificales</taxon>
        <taxon>Aquificaceae</taxon>
        <taxon>Hydrogenobacter</taxon>
    </lineage>
</organism>
<evidence type="ECO:0000259" key="9">
    <source>
        <dbReference type="Pfam" id="PF07669"/>
    </source>
</evidence>
<evidence type="ECO:0000313" key="11">
    <source>
        <dbReference type="Proteomes" id="UP000218627"/>
    </source>
</evidence>
<keyword evidence="3 10" id="KW-0489">Methyltransferase</keyword>
<evidence type="ECO:0000256" key="6">
    <source>
        <dbReference type="ARBA" id="ARBA00047942"/>
    </source>
</evidence>
<gene>
    <name evidence="10" type="ORF">SAMN06265353_0001</name>
</gene>
<dbReference type="GO" id="GO:0003677">
    <property type="term" value="F:DNA binding"/>
    <property type="evidence" value="ECO:0007669"/>
    <property type="project" value="InterPro"/>
</dbReference>
<evidence type="ECO:0000313" key="10">
    <source>
        <dbReference type="EMBL" id="SNZ10616.1"/>
    </source>
</evidence>
<dbReference type="InterPro" id="IPR029063">
    <property type="entry name" value="SAM-dependent_MTases_sf"/>
</dbReference>
<dbReference type="PRINTS" id="PR00507">
    <property type="entry name" value="N12N6MTFRASE"/>
</dbReference>
<feature type="coiled-coil region" evidence="7">
    <location>
        <begin position="641"/>
        <end position="668"/>
    </location>
</feature>
<evidence type="ECO:0000256" key="3">
    <source>
        <dbReference type="ARBA" id="ARBA00022603"/>
    </source>
</evidence>
<feature type="domain" description="DNA methylase adenine-specific" evidence="8">
    <location>
        <begin position="381"/>
        <end position="423"/>
    </location>
</feature>
<keyword evidence="7" id="KW-0175">Coiled coil</keyword>
<dbReference type="GO" id="GO:0006304">
    <property type="term" value="P:DNA modification"/>
    <property type="evidence" value="ECO:0007669"/>
    <property type="project" value="InterPro"/>
</dbReference>
<dbReference type="Pfam" id="PF02384">
    <property type="entry name" value="N6_Mtase"/>
    <property type="match status" value="1"/>
</dbReference>
<dbReference type="GO" id="GO:0009007">
    <property type="term" value="F:site-specific DNA-methyltransferase (adenine-specific) activity"/>
    <property type="evidence" value="ECO:0007669"/>
    <property type="project" value="UniProtKB-EC"/>
</dbReference>
<dbReference type="RefSeq" id="WP_096599802.1">
    <property type="nucleotide sequence ID" value="NZ_OBEN01000001.1"/>
</dbReference>
<dbReference type="GO" id="GO:0032259">
    <property type="term" value="P:methylation"/>
    <property type="evidence" value="ECO:0007669"/>
    <property type="project" value="UniProtKB-KW"/>
</dbReference>
<proteinExistence type="inferred from homology"/>
<evidence type="ECO:0000256" key="2">
    <source>
        <dbReference type="ARBA" id="ARBA00011900"/>
    </source>
</evidence>
<dbReference type="OrthoDB" id="9814572at2"/>
<accession>A0A285NRZ1</accession>
<keyword evidence="5" id="KW-0949">S-adenosyl-L-methionine</keyword>
<dbReference type="Gene3D" id="3.40.50.150">
    <property type="entry name" value="Vaccinia Virus protein VP39"/>
    <property type="match status" value="1"/>
</dbReference>
<keyword evidence="11" id="KW-1185">Reference proteome</keyword>
<dbReference type="Proteomes" id="UP000218627">
    <property type="component" value="Unassembled WGS sequence"/>
</dbReference>
<dbReference type="InterPro" id="IPR011639">
    <property type="entry name" value="MethylTrfase_TaqI-like_dom"/>
</dbReference>
<dbReference type="SUPFAM" id="SSF53335">
    <property type="entry name" value="S-adenosyl-L-methionine-dependent methyltransferases"/>
    <property type="match status" value="1"/>
</dbReference>
<dbReference type="AlphaFoldDB" id="A0A285NRZ1"/>
<evidence type="ECO:0000256" key="4">
    <source>
        <dbReference type="ARBA" id="ARBA00022679"/>
    </source>
</evidence>
<feature type="domain" description="Type II methyltransferase M.TaqI-like" evidence="9">
    <location>
        <begin position="555"/>
        <end position="769"/>
    </location>
</feature>
<comment type="similarity">
    <text evidence="1">Belongs to the N(4)/N(6)-methyltransferase family.</text>
</comment>
<sequence length="786" mass="92686">MSSEELLEELIQDFSWEKLIHFLSKKNKKLEEKEEKLSDNVLLIGELELEDKNHLGIFAVKWEEELSERTSKKEQFEIAKKVLDTPEFDAGIFVFYRNGNFRLSFVEKTYKPGGKVQLSSYKRYTYFVQRGKPYRTFLKRMMDLELKDLNSIRSAFSLMPLTEEFYKEIEFWFAWALKRPDVQFPGGKKEENLIRLITRLIFVWFLKEKSLVPEKLFDKESLKGVVKNFPHGNYYYNVVLQNLFFATLNRPQGERGWAYKKDFLQNRNHFGVKTLFRNEDFLLIDPQEFLELFREVPFVNGGLFECLDEDKQYIDGFSREEKKRAKVPDELFFSQEIEEDLSEFYGQKKKVKVRGIINILKDYNWTADESSPIDIEVSLDPELLGHIFENLLASYNQETQSTARKSTGSYYTPKEIVDFMVEEALTEYFKEKTKLPEEKIRSVLSYSEDQQDLTEEEKEKILRAIDEVKIIDPAVGSGAFPMGALHKLVHALSKIDPDNQIWKDLQRQRIEQEAKKIFQKEDKQEREELFRELNENFDESMNYPDYARKLYLIQNCIYGVDIQPIAIQICKLRFFLSLLIDQKVDKTKDNQGIRPLPHLETKFVCANTLIGLEGKNQRTLAHSKLKDLKEELKTLYKKHFSIRTRTEKERIKEKAKKLKEELRQELQKLRFPADDIQKIVEFDIFDQTAKADWFDPVWMFGVEDGFDIVIGNPPHGAKIDSFKDYIVKHYSYYEQKKNSASLFLEKGFELLKPSGILAYIVPKSITFVKSWGGCLKNPRALTKLDF</sequence>
<dbReference type="GO" id="GO:0008170">
    <property type="term" value="F:N-methyltransferase activity"/>
    <property type="evidence" value="ECO:0007669"/>
    <property type="project" value="InterPro"/>
</dbReference>
<keyword evidence="4" id="KW-0808">Transferase</keyword>
<dbReference type="PANTHER" id="PTHR33841">
    <property type="entry name" value="DNA METHYLTRANSFERASE YEEA-RELATED"/>
    <property type="match status" value="1"/>
</dbReference>
<dbReference type="InterPro" id="IPR050953">
    <property type="entry name" value="N4_N6_ade-DNA_methylase"/>
</dbReference>
<evidence type="ECO:0000256" key="1">
    <source>
        <dbReference type="ARBA" id="ARBA00006594"/>
    </source>
</evidence>
<dbReference type="InterPro" id="IPR003356">
    <property type="entry name" value="DNA_methylase_A-5"/>
</dbReference>
<dbReference type="EMBL" id="OBEN01000001">
    <property type="protein sequence ID" value="SNZ10616.1"/>
    <property type="molecule type" value="Genomic_DNA"/>
</dbReference>
<name>A0A285NRZ1_9AQUI</name>